<comment type="function">
    <text evidence="5">One of the primary rRNA binding proteins, it binds directly to 16S rRNA central domain where it helps coordinate assembly of the platform of the 30S subunit.</text>
</comment>
<geneLocation type="chloroplast" evidence="7"/>
<evidence type="ECO:0000256" key="1">
    <source>
        <dbReference type="ARBA" id="ARBA00006471"/>
    </source>
</evidence>
<reference evidence="7" key="1">
    <citation type="journal article" date="2016" name="Mitochondrial DNA Part B Resour">
        <title>The complete chloroplast genome of parasitic flowering plant Monotropa hypopitys: extensive gene losses and size reduction.</title>
        <authorList>
            <person name="Gruzdev E.V."/>
            <person name="Mardanov A.V."/>
            <person name="Beletsky A.V."/>
            <person name="Kochieva E.Z."/>
            <person name="Ravin N.V."/>
            <person name="Skryabin K.G."/>
        </authorList>
    </citation>
    <scope>NUCLEOTIDE SEQUENCE</scope>
    <source>
        <strain evidence="7">2KALR</strain>
    </source>
</reference>
<evidence type="ECO:0000256" key="4">
    <source>
        <dbReference type="ARBA" id="ARBA00035153"/>
    </source>
</evidence>
<evidence type="ECO:0000313" key="7">
    <source>
        <dbReference type="EMBL" id="AMM04633.1"/>
    </source>
</evidence>
<evidence type="ECO:0000256" key="6">
    <source>
        <dbReference type="RuleBase" id="RU003660"/>
    </source>
</evidence>
<dbReference type="SUPFAM" id="SSF56047">
    <property type="entry name" value="Ribosomal protein S8"/>
    <property type="match status" value="1"/>
</dbReference>
<keyword evidence="3 5" id="KW-0687">Ribonucleoprotein</keyword>
<proteinExistence type="inferred from homology"/>
<dbReference type="GO" id="GO:0006412">
    <property type="term" value="P:translation"/>
    <property type="evidence" value="ECO:0007669"/>
    <property type="project" value="UniProtKB-UniRule"/>
</dbReference>
<dbReference type="PROSITE" id="PS00053">
    <property type="entry name" value="RIBOSOMAL_S8"/>
    <property type="match status" value="1"/>
</dbReference>
<name>A0A2Z1FPR9_9ERIC</name>
<comment type="subunit">
    <text evidence="5">Part of the 30S ribosomal subunit.</text>
</comment>
<dbReference type="GO" id="GO:0005840">
    <property type="term" value="C:ribosome"/>
    <property type="evidence" value="ECO:0007669"/>
    <property type="project" value="UniProtKB-KW"/>
</dbReference>
<dbReference type="GO" id="GO:0003735">
    <property type="term" value="F:structural constituent of ribosome"/>
    <property type="evidence" value="ECO:0007669"/>
    <property type="project" value="InterPro"/>
</dbReference>
<comment type="subcellular location">
    <subcellularLocation>
        <location evidence="5">Plastid</location>
        <location evidence="5">Chloroplast</location>
    </subcellularLocation>
</comment>
<keyword evidence="2 5" id="KW-0689">Ribosomal protein</keyword>
<dbReference type="FunFam" id="3.30.1490.10:FF:000001">
    <property type="entry name" value="30S ribosomal protein S8"/>
    <property type="match status" value="1"/>
</dbReference>
<evidence type="ECO:0000256" key="3">
    <source>
        <dbReference type="ARBA" id="ARBA00023274"/>
    </source>
</evidence>
<comment type="similarity">
    <text evidence="1 5 6">Belongs to the universal ribosomal protein uS8 family.</text>
</comment>
<dbReference type="AlphaFoldDB" id="A0A2Z1FPR9"/>
<evidence type="ECO:0000256" key="5">
    <source>
        <dbReference type="HAMAP-Rule" id="MF_01302"/>
    </source>
</evidence>
<dbReference type="GO" id="GO:0019843">
    <property type="term" value="F:rRNA binding"/>
    <property type="evidence" value="ECO:0007669"/>
    <property type="project" value="UniProtKB-UniRule"/>
</dbReference>
<dbReference type="InterPro" id="IPR000630">
    <property type="entry name" value="Ribosomal_uS8"/>
</dbReference>
<protein>
    <recommendedName>
        <fullName evidence="4 5">Small ribosomal subunit protein uS8c</fullName>
    </recommendedName>
</protein>
<dbReference type="PANTHER" id="PTHR11758">
    <property type="entry name" value="40S RIBOSOMAL PROTEIN S15A"/>
    <property type="match status" value="1"/>
</dbReference>
<dbReference type="HAMAP" id="MF_01302_B">
    <property type="entry name" value="Ribosomal_uS8_B"/>
    <property type="match status" value="1"/>
</dbReference>
<dbReference type="GO" id="GO:0009507">
    <property type="term" value="C:chloroplast"/>
    <property type="evidence" value="ECO:0007669"/>
    <property type="project" value="UniProtKB-SubCell"/>
</dbReference>
<sequence length="132" mass="15266">MGRDTISDIITSIRNADMARKGVVRVAYTNITETFAKILLREGFIENMRKHRESSQSFLVSTLRYRRYRKSRKVLNLKRISRPGLRIYSNYQKIPRILGGMGVVILSTSQGIITDQEARLKKIGGEILCYIW</sequence>
<organism evidence="7">
    <name type="scientific">Monotropa hypopitys</name>
    <name type="common">pinesap</name>
    <dbReference type="NCBI Taxonomy" id="176248"/>
    <lineage>
        <taxon>Eukaryota</taxon>
        <taxon>Viridiplantae</taxon>
        <taxon>Streptophyta</taxon>
        <taxon>Embryophyta</taxon>
        <taxon>Tracheophyta</taxon>
        <taxon>Spermatophyta</taxon>
        <taxon>Magnoliopsida</taxon>
        <taxon>eudicotyledons</taxon>
        <taxon>Gunneridae</taxon>
        <taxon>Pentapetalae</taxon>
        <taxon>asterids</taxon>
        <taxon>Ericales</taxon>
        <taxon>Ericaceae</taxon>
        <taxon>Pyroloideae</taxon>
        <taxon>Monotropeae</taxon>
        <taxon>Monotropa</taxon>
    </lineage>
</organism>
<dbReference type="Gene3D" id="3.30.1490.10">
    <property type="match status" value="1"/>
</dbReference>
<keyword evidence="5" id="KW-0699">rRNA-binding</keyword>
<dbReference type="GO" id="GO:1990904">
    <property type="term" value="C:ribonucleoprotein complex"/>
    <property type="evidence" value="ECO:0007669"/>
    <property type="project" value="UniProtKB-KW"/>
</dbReference>
<dbReference type="NCBIfam" id="NF001109">
    <property type="entry name" value="PRK00136.1"/>
    <property type="match status" value="1"/>
</dbReference>
<dbReference type="Gene3D" id="3.30.1370.30">
    <property type="match status" value="1"/>
</dbReference>
<keyword evidence="7" id="KW-0934">Plastid</keyword>
<dbReference type="InterPro" id="IPR047863">
    <property type="entry name" value="Ribosomal_uS8_CS"/>
</dbReference>
<dbReference type="EMBL" id="KU640958">
    <property type="protein sequence ID" value="AMM04633.1"/>
    <property type="molecule type" value="Genomic_DNA"/>
</dbReference>
<keyword evidence="5" id="KW-0694">RNA-binding</keyword>
<accession>A0A2Z1FPR9</accession>
<gene>
    <name evidence="5" type="primary">rps8</name>
    <name evidence="7" type="ORF">MHYP2_025</name>
</gene>
<dbReference type="Pfam" id="PF00410">
    <property type="entry name" value="Ribosomal_S8"/>
    <property type="match status" value="1"/>
</dbReference>
<keyword evidence="7" id="KW-0150">Chloroplast</keyword>
<dbReference type="InterPro" id="IPR035987">
    <property type="entry name" value="Ribosomal_uS8_sf"/>
</dbReference>
<evidence type="ECO:0000256" key="2">
    <source>
        <dbReference type="ARBA" id="ARBA00022980"/>
    </source>
</evidence>